<dbReference type="Proteomes" id="UP000441399">
    <property type="component" value="Unassembled WGS sequence"/>
</dbReference>
<dbReference type="AlphaFoldDB" id="A0A5S9QZU4"/>
<sequence>MNKAVTPYTLKRSKRKTLGIYVRDAVVEVRAPMRLPRADIDAFVVDKSQWIHSKIIEQTQKKSEAPQVTHEQELLFFGRPRRLLIYPGPKRIVEKDDHLLIQTHRPESAPKQLQQWLKSEAELYITARVDELAEELGQQHRIKDIRFRKTRSKWGHCTSEGRLQFNWLIIMAPSEVIDYLIVHELCHLTHMNHSSAFWQLVGRYCVNYETHRQWLKDNGHKIWLETA</sequence>
<keyword evidence="3" id="KW-1185">Reference proteome</keyword>
<evidence type="ECO:0000313" key="3">
    <source>
        <dbReference type="Proteomes" id="UP000441399"/>
    </source>
</evidence>
<dbReference type="PANTHER" id="PTHR30399:SF1">
    <property type="entry name" value="UTP PYROPHOSPHATASE"/>
    <property type="match status" value="1"/>
</dbReference>
<dbReference type="Pfam" id="PF01863">
    <property type="entry name" value="YgjP-like"/>
    <property type="match status" value="1"/>
</dbReference>
<name>A0A5S9QZU4_9GAMM</name>
<feature type="domain" description="YgjP-like metallopeptidase" evidence="1">
    <location>
        <begin position="16"/>
        <end position="217"/>
    </location>
</feature>
<reference evidence="2 3" key="1">
    <citation type="submission" date="2019-11" db="EMBL/GenBank/DDBJ databases">
        <authorList>
            <person name="Holert J."/>
        </authorList>
    </citation>
    <scope>NUCLEOTIDE SEQUENCE [LARGE SCALE GENOMIC DNA]</scope>
    <source>
        <strain evidence="2">SB11_3</strain>
    </source>
</reference>
<evidence type="ECO:0000313" key="2">
    <source>
        <dbReference type="EMBL" id="CAA0125205.1"/>
    </source>
</evidence>
<evidence type="ECO:0000259" key="1">
    <source>
        <dbReference type="Pfam" id="PF01863"/>
    </source>
</evidence>
<gene>
    <name evidence="2" type="ORF">OPDIPICF_03392</name>
</gene>
<protein>
    <recommendedName>
        <fullName evidence="1">YgjP-like metallopeptidase domain-containing protein</fullName>
    </recommendedName>
</protein>
<organism evidence="2 3">
    <name type="scientific">BD1-7 clade bacterium</name>
    <dbReference type="NCBI Taxonomy" id="2029982"/>
    <lineage>
        <taxon>Bacteria</taxon>
        <taxon>Pseudomonadati</taxon>
        <taxon>Pseudomonadota</taxon>
        <taxon>Gammaproteobacteria</taxon>
        <taxon>Cellvibrionales</taxon>
        <taxon>Spongiibacteraceae</taxon>
        <taxon>BD1-7 clade</taxon>
    </lineage>
</organism>
<dbReference type="OrthoDB" id="9811177at2"/>
<proteinExistence type="predicted"/>
<dbReference type="InterPro" id="IPR053136">
    <property type="entry name" value="UTP_pyrophosphatase-like"/>
</dbReference>
<accession>A0A5S9QZU4</accession>
<dbReference type="CDD" id="cd07344">
    <property type="entry name" value="M48_yhfN_like"/>
    <property type="match status" value="1"/>
</dbReference>
<dbReference type="EMBL" id="CACSIO010000061">
    <property type="protein sequence ID" value="CAA0125205.1"/>
    <property type="molecule type" value="Genomic_DNA"/>
</dbReference>
<dbReference type="PANTHER" id="PTHR30399">
    <property type="entry name" value="UNCHARACTERIZED PROTEIN YGJP"/>
    <property type="match status" value="1"/>
</dbReference>
<dbReference type="Gene3D" id="3.30.2010.10">
    <property type="entry name" value="Metalloproteases ('zincins'), catalytic domain"/>
    <property type="match status" value="1"/>
</dbReference>
<dbReference type="InterPro" id="IPR002725">
    <property type="entry name" value="YgjP-like_metallopeptidase"/>
</dbReference>